<evidence type="ECO:0000313" key="5">
    <source>
        <dbReference type="Proteomes" id="UP001320122"/>
    </source>
</evidence>
<gene>
    <name evidence="4" type="ORF">HOP51_01120</name>
</gene>
<reference evidence="4 5" key="1">
    <citation type="journal article" date="2021" name="Front. Microbiol.">
        <title>Aerobic Denitrification and Heterotrophic Sulfur Oxidation in the Genus Halomonas Revealed by Six Novel Species Characterizations and Genome-Based Analysis.</title>
        <authorList>
            <person name="Wang L."/>
            <person name="Shao Z."/>
        </authorList>
    </citation>
    <scope>NUCLEOTIDE SEQUENCE [LARGE SCALE GENOMIC DNA]</scope>
    <source>
        <strain evidence="4 5">MCCC 1A11036</strain>
    </source>
</reference>
<dbReference type="Pfam" id="PF13487">
    <property type="entry name" value="HD_5"/>
    <property type="match status" value="1"/>
</dbReference>
<dbReference type="CDD" id="cd00077">
    <property type="entry name" value="HDc"/>
    <property type="match status" value="1"/>
</dbReference>
<evidence type="ECO:0000259" key="2">
    <source>
        <dbReference type="PROSITE" id="PS50110"/>
    </source>
</evidence>
<feature type="domain" description="Response regulatory" evidence="2">
    <location>
        <begin position="8"/>
        <end position="125"/>
    </location>
</feature>
<dbReference type="NCBIfam" id="TIGR00277">
    <property type="entry name" value="HDIG"/>
    <property type="match status" value="1"/>
</dbReference>
<proteinExistence type="predicted"/>
<dbReference type="Gene3D" id="1.10.3210.10">
    <property type="entry name" value="Hypothetical protein af1432"/>
    <property type="match status" value="1"/>
</dbReference>
<evidence type="ECO:0000313" key="4">
    <source>
        <dbReference type="EMBL" id="MCE8018721.1"/>
    </source>
</evidence>
<dbReference type="CDD" id="cd17551">
    <property type="entry name" value="REC_RpfG-like"/>
    <property type="match status" value="1"/>
</dbReference>
<comment type="caution">
    <text evidence="4">The sequence shown here is derived from an EMBL/GenBank/DDBJ whole genome shotgun (WGS) entry which is preliminary data.</text>
</comment>
<dbReference type="PANTHER" id="PTHR45228:SF1">
    <property type="entry name" value="CYCLIC DI-GMP PHOSPHODIESTERASE TM_0186"/>
    <property type="match status" value="1"/>
</dbReference>
<organism evidence="4 5">
    <name type="scientific">Billgrantia zhangzhouensis</name>
    <dbReference type="NCBI Taxonomy" id="2733481"/>
    <lineage>
        <taxon>Bacteria</taxon>
        <taxon>Pseudomonadati</taxon>
        <taxon>Pseudomonadota</taxon>
        <taxon>Gammaproteobacteria</taxon>
        <taxon>Oceanospirillales</taxon>
        <taxon>Halomonadaceae</taxon>
        <taxon>Billgrantia</taxon>
    </lineage>
</organism>
<dbReference type="SUPFAM" id="SSF109604">
    <property type="entry name" value="HD-domain/PDEase-like"/>
    <property type="match status" value="1"/>
</dbReference>
<dbReference type="PROSITE" id="PS50110">
    <property type="entry name" value="RESPONSE_REGULATORY"/>
    <property type="match status" value="1"/>
</dbReference>
<dbReference type="SMART" id="SM00471">
    <property type="entry name" value="HDc"/>
    <property type="match status" value="1"/>
</dbReference>
<dbReference type="PANTHER" id="PTHR45228">
    <property type="entry name" value="CYCLIC DI-GMP PHOSPHODIESTERASE TM_0186-RELATED"/>
    <property type="match status" value="1"/>
</dbReference>
<dbReference type="Gene3D" id="3.40.50.2300">
    <property type="match status" value="1"/>
</dbReference>
<dbReference type="InterPro" id="IPR003607">
    <property type="entry name" value="HD/PDEase_dom"/>
</dbReference>
<dbReference type="RefSeq" id="WP_234272098.1">
    <property type="nucleotide sequence ID" value="NZ_JABFTT010000001.1"/>
</dbReference>
<dbReference type="Proteomes" id="UP001320122">
    <property type="component" value="Unassembled WGS sequence"/>
</dbReference>
<evidence type="ECO:0000259" key="3">
    <source>
        <dbReference type="PROSITE" id="PS51832"/>
    </source>
</evidence>
<dbReference type="SMART" id="SM00448">
    <property type="entry name" value="REC"/>
    <property type="match status" value="1"/>
</dbReference>
<evidence type="ECO:0000256" key="1">
    <source>
        <dbReference type="PROSITE-ProRule" id="PRU00169"/>
    </source>
</evidence>
<dbReference type="SUPFAM" id="SSF52172">
    <property type="entry name" value="CheY-like"/>
    <property type="match status" value="1"/>
</dbReference>
<dbReference type="InterPro" id="IPR037522">
    <property type="entry name" value="HD_GYP_dom"/>
</dbReference>
<dbReference type="PROSITE" id="PS51832">
    <property type="entry name" value="HD_GYP"/>
    <property type="match status" value="1"/>
</dbReference>
<dbReference type="InterPro" id="IPR052020">
    <property type="entry name" value="Cyclic_di-GMP/3'3'-cGAMP_PDE"/>
</dbReference>
<dbReference type="InterPro" id="IPR001789">
    <property type="entry name" value="Sig_transdc_resp-reg_receiver"/>
</dbReference>
<accession>A0ABS9A9W2</accession>
<keyword evidence="1" id="KW-0597">Phosphoprotein</keyword>
<dbReference type="EMBL" id="JABFTT010000001">
    <property type="protein sequence ID" value="MCE8018721.1"/>
    <property type="molecule type" value="Genomic_DNA"/>
</dbReference>
<dbReference type="Pfam" id="PF00072">
    <property type="entry name" value="Response_reg"/>
    <property type="match status" value="1"/>
</dbReference>
<sequence length="359" mass="40703">MNPHSDSHILIVDDEPANLKLLDKLLGSQGYDRRTCIEDPREVLSAYERLRPDLILLDINMPHLDGFQVMEQLRALDDPLLPPILILTAEHGHGFLLKALSMGARDYLSKPFDRTELLMRVRNLLDARRAHRMTYEQNIVLEEMVRLRTEEIVATRLQIIQRLGRAAEYRDNETGQHVIRMSHIAALLAERLGWAPADVELMLHASPMHDIGKIGIPDAILLKPGKLDDEERRIMQRHVEIGAELLGDDDFPLLNLAREIALNHHEKWDGSGYPQGRAGNDIPQSARIAAVADVFDALTSARPYKPAWSVDQAVAFMREQSGRHFDPKVIEVFLASLEDIQRIRARYKEPDEGCSSPVA</sequence>
<dbReference type="InterPro" id="IPR011006">
    <property type="entry name" value="CheY-like_superfamily"/>
</dbReference>
<feature type="modified residue" description="4-aspartylphosphate" evidence="1">
    <location>
        <position position="58"/>
    </location>
</feature>
<keyword evidence="5" id="KW-1185">Reference proteome</keyword>
<feature type="domain" description="HD-GYP" evidence="3">
    <location>
        <begin position="152"/>
        <end position="349"/>
    </location>
</feature>
<protein>
    <submittedName>
        <fullName evidence="4">Response regulator</fullName>
    </submittedName>
</protein>
<name>A0ABS9A9W2_9GAMM</name>
<dbReference type="InterPro" id="IPR006675">
    <property type="entry name" value="HDIG_dom"/>
</dbReference>